<dbReference type="GO" id="GO:0008270">
    <property type="term" value="F:zinc ion binding"/>
    <property type="evidence" value="ECO:0007669"/>
    <property type="project" value="UniProtKB-KW"/>
</dbReference>
<comment type="subcellular location">
    <subcellularLocation>
        <location evidence="1">Nucleus</location>
    </subcellularLocation>
</comment>
<protein>
    <recommendedName>
        <fullName evidence="8">C2H2-type domain-containing protein</fullName>
    </recommendedName>
</protein>
<reference evidence="9 10" key="1">
    <citation type="submission" date="2019-05" db="EMBL/GenBank/DDBJ databases">
        <title>Mikania micrantha, genome provides insights into the molecular mechanism of rapid growth.</title>
        <authorList>
            <person name="Liu B."/>
        </authorList>
    </citation>
    <scope>NUCLEOTIDE SEQUENCE [LARGE SCALE GENOMIC DNA]</scope>
    <source>
        <strain evidence="9">NLD-2019</strain>
        <tissue evidence="9">Leaf</tissue>
    </source>
</reference>
<dbReference type="AlphaFoldDB" id="A0A5N6N6G4"/>
<evidence type="ECO:0000313" key="9">
    <source>
        <dbReference type="EMBL" id="KAD4385353.1"/>
    </source>
</evidence>
<evidence type="ECO:0000256" key="7">
    <source>
        <dbReference type="SAM" id="MobiDB-lite"/>
    </source>
</evidence>
<dbReference type="OrthoDB" id="434647at2759"/>
<dbReference type="Proteomes" id="UP000326396">
    <property type="component" value="Linkage Group LG3"/>
</dbReference>
<dbReference type="SUPFAM" id="SSF57667">
    <property type="entry name" value="beta-beta-alpha zinc fingers"/>
    <property type="match status" value="3"/>
</dbReference>
<feature type="domain" description="C2H2-type" evidence="8">
    <location>
        <begin position="95"/>
        <end position="117"/>
    </location>
</feature>
<evidence type="ECO:0000313" key="10">
    <source>
        <dbReference type="Proteomes" id="UP000326396"/>
    </source>
</evidence>
<evidence type="ECO:0000256" key="6">
    <source>
        <dbReference type="ARBA" id="ARBA00023242"/>
    </source>
</evidence>
<dbReference type="InterPro" id="IPR003604">
    <property type="entry name" value="Matrin/U1-like-C_Znf_C2H2"/>
</dbReference>
<dbReference type="GO" id="GO:0005634">
    <property type="term" value="C:nucleus"/>
    <property type="evidence" value="ECO:0007669"/>
    <property type="project" value="UniProtKB-SubCell"/>
</dbReference>
<evidence type="ECO:0000259" key="8">
    <source>
        <dbReference type="PROSITE" id="PS00028"/>
    </source>
</evidence>
<organism evidence="9 10">
    <name type="scientific">Mikania micrantha</name>
    <name type="common">bitter vine</name>
    <dbReference type="NCBI Taxonomy" id="192012"/>
    <lineage>
        <taxon>Eukaryota</taxon>
        <taxon>Viridiplantae</taxon>
        <taxon>Streptophyta</taxon>
        <taxon>Embryophyta</taxon>
        <taxon>Tracheophyta</taxon>
        <taxon>Spermatophyta</taxon>
        <taxon>Magnoliopsida</taxon>
        <taxon>eudicotyledons</taxon>
        <taxon>Gunneridae</taxon>
        <taxon>Pentapetalae</taxon>
        <taxon>asterids</taxon>
        <taxon>campanulids</taxon>
        <taxon>Asterales</taxon>
        <taxon>Asteraceae</taxon>
        <taxon>Asteroideae</taxon>
        <taxon>Heliantheae alliance</taxon>
        <taxon>Eupatorieae</taxon>
        <taxon>Mikania</taxon>
    </lineage>
</organism>
<sequence>MFEEQAIIPNFASYPTPNPNPLPAHTDAAQHPMSLGFDGMQNQFAFEHVGAAPSLIGTNSQITDSATYEHVRVTSEIASNALTRMQHESILPYHCKVCNISCNAKDMLKKHEQGKKHLKSLEKLTNSSTMAPKMVPPPISSETVVGETENKMHRLLQNGAAPDTLIYCDICNVICNNEEGFQKHVASKKHSAKSIVQLASTNAVFDVTSDPQAEPKMIGPMQEKGKSVISDGNSRKKKRGGIDMDVEVKKQKVVQSGTSSDAVQTCKLCNVVCNSPTVLFSHLAGQKHAAMAVKQAETQATATCQES</sequence>
<dbReference type="InterPro" id="IPR013087">
    <property type="entry name" value="Znf_C2H2_type"/>
</dbReference>
<dbReference type="SMART" id="SM00451">
    <property type="entry name" value="ZnF_U1"/>
    <property type="match status" value="3"/>
</dbReference>
<gene>
    <name evidence="9" type="ORF">E3N88_25521</name>
</gene>
<keyword evidence="4" id="KW-0863">Zinc-finger</keyword>
<keyword evidence="10" id="KW-1185">Reference proteome</keyword>
<evidence type="ECO:0000256" key="2">
    <source>
        <dbReference type="ARBA" id="ARBA00022723"/>
    </source>
</evidence>
<keyword evidence="5" id="KW-0862">Zinc</keyword>
<accession>A0A5N6N6G4</accession>
<evidence type="ECO:0000256" key="1">
    <source>
        <dbReference type="ARBA" id="ARBA00004123"/>
    </source>
</evidence>
<evidence type="ECO:0000256" key="5">
    <source>
        <dbReference type="ARBA" id="ARBA00022833"/>
    </source>
</evidence>
<dbReference type="PROSITE" id="PS00028">
    <property type="entry name" value="ZINC_FINGER_C2H2_1"/>
    <property type="match status" value="1"/>
</dbReference>
<keyword evidence="2" id="KW-0479">Metal-binding</keyword>
<name>A0A5N6N6G4_9ASTR</name>
<keyword evidence="6" id="KW-0539">Nucleus</keyword>
<dbReference type="Pfam" id="PF12874">
    <property type="entry name" value="zf-met"/>
    <property type="match status" value="3"/>
</dbReference>
<comment type="caution">
    <text evidence="9">The sequence shown here is derived from an EMBL/GenBank/DDBJ whole genome shotgun (WGS) entry which is preliminary data.</text>
</comment>
<proteinExistence type="predicted"/>
<dbReference type="PANTHER" id="PTHR46144">
    <property type="entry name" value="ZINC FINGER PROTEIN 385B-LIKE"/>
    <property type="match status" value="1"/>
</dbReference>
<feature type="region of interest" description="Disordered" evidence="7">
    <location>
        <begin position="211"/>
        <end position="244"/>
    </location>
</feature>
<dbReference type="PANTHER" id="PTHR46144:SF6">
    <property type="entry name" value="C2H2-TYPE DOMAIN-CONTAINING PROTEIN"/>
    <property type="match status" value="1"/>
</dbReference>
<dbReference type="InterPro" id="IPR051868">
    <property type="entry name" value="ZN346_ZMAT4"/>
</dbReference>
<evidence type="ECO:0000256" key="4">
    <source>
        <dbReference type="ARBA" id="ARBA00022771"/>
    </source>
</evidence>
<evidence type="ECO:0000256" key="3">
    <source>
        <dbReference type="ARBA" id="ARBA00022737"/>
    </source>
</evidence>
<keyword evidence="3" id="KW-0677">Repeat</keyword>
<dbReference type="SMART" id="SM00355">
    <property type="entry name" value="ZnF_C2H2"/>
    <property type="match status" value="3"/>
</dbReference>
<dbReference type="EMBL" id="SZYD01000013">
    <property type="protein sequence ID" value="KAD4385353.1"/>
    <property type="molecule type" value="Genomic_DNA"/>
</dbReference>
<dbReference type="GO" id="GO:0003676">
    <property type="term" value="F:nucleic acid binding"/>
    <property type="evidence" value="ECO:0007669"/>
    <property type="project" value="InterPro"/>
</dbReference>
<dbReference type="Gene3D" id="3.30.160.60">
    <property type="entry name" value="Classic Zinc Finger"/>
    <property type="match status" value="3"/>
</dbReference>
<dbReference type="InterPro" id="IPR036236">
    <property type="entry name" value="Znf_C2H2_sf"/>
</dbReference>